<organism evidence="2 3">
    <name type="scientific">Diaporthe vaccinii</name>
    <dbReference type="NCBI Taxonomy" id="105482"/>
    <lineage>
        <taxon>Eukaryota</taxon>
        <taxon>Fungi</taxon>
        <taxon>Dikarya</taxon>
        <taxon>Ascomycota</taxon>
        <taxon>Pezizomycotina</taxon>
        <taxon>Sordariomycetes</taxon>
        <taxon>Sordariomycetidae</taxon>
        <taxon>Diaporthales</taxon>
        <taxon>Diaporthaceae</taxon>
        <taxon>Diaporthe</taxon>
        <taxon>Diaporthe eres species complex</taxon>
    </lineage>
</organism>
<evidence type="ECO:0000313" key="2">
    <source>
        <dbReference type="EMBL" id="KAL2293665.1"/>
    </source>
</evidence>
<feature type="region of interest" description="Disordered" evidence="1">
    <location>
        <begin position="204"/>
        <end position="249"/>
    </location>
</feature>
<feature type="region of interest" description="Disordered" evidence="1">
    <location>
        <begin position="1"/>
        <end position="34"/>
    </location>
</feature>
<feature type="region of interest" description="Disordered" evidence="1">
    <location>
        <begin position="314"/>
        <end position="335"/>
    </location>
</feature>
<protein>
    <submittedName>
        <fullName evidence="2">Uncharacterized protein</fullName>
    </submittedName>
</protein>
<proteinExistence type="predicted"/>
<accession>A0ABR4FGJ7</accession>
<gene>
    <name evidence="2" type="ORF">FJTKL_05503</name>
</gene>
<sequence>MGGLNQDTWKQPPASLSVEWPTKSTFKDGPSLEEQKARMRETRTKVSNAIASSGFAVPRWPEIGQQVKWHPPKTSFGDGLTNLTSHRDEQSSCVANRIPRRYQSSTTEGGTRSPILSTLSEEGRTSIAQHDSPILQLIGRRRDRLRQLENTTPGDTVTAQDDVGIRGFIDPSIFNPRINVVELPDHTFMRPPPAAPRAMLEHMSSQDRPLRFGRPRRHSEATETSLDSVNTRRARGYSSATSDTHHSFEPTFLDCGDEHGGTGVYDSPQIDMTDRSLETPNPERVQSSATFKAESRYILDTPRVVGPPPGFEPHNTIHQGTTPRPGSGVVDSESDCMNGSWSQSRIWYSEEERLRLNFARMQERAHHFGWDKSPFLPETVGEYAALLAERKAAEAKRIRKKIQQNERAARTRLEGEARVSHRSQLINANCLFFGEALIDEFVQTAPPQQQQIELFKGNRARDGLSSVLAMESCFNEIYTDAPESERVDWPPDAEFRSWKSSRPRPPPGFARRRSSSHRGAWPFPRTNVPYRPQDSFPNNDIPYSQRRIIFVPRWDWMPKFAKTLPDESHISTPEPLMTDTRVLLPSDLFL</sequence>
<name>A0ABR4FGJ7_9PEZI</name>
<dbReference type="Proteomes" id="UP001600888">
    <property type="component" value="Unassembled WGS sequence"/>
</dbReference>
<keyword evidence="3" id="KW-1185">Reference proteome</keyword>
<comment type="caution">
    <text evidence="2">The sequence shown here is derived from an EMBL/GenBank/DDBJ whole genome shotgun (WGS) entry which is preliminary data.</text>
</comment>
<evidence type="ECO:0000313" key="3">
    <source>
        <dbReference type="Proteomes" id="UP001600888"/>
    </source>
</evidence>
<feature type="compositionally biased region" description="Polar residues" evidence="1">
    <location>
        <begin position="222"/>
        <end position="231"/>
    </location>
</feature>
<feature type="region of interest" description="Disordered" evidence="1">
    <location>
        <begin position="489"/>
        <end position="526"/>
    </location>
</feature>
<reference evidence="2 3" key="1">
    <citation type="submission" date="2024-03" db="EMBL/GenBank/DDBJ databases">
        <title>A high-quality draft genome sequence of Diaporthe vaccinii, a causative agent of upright dieback and viscid rot disease in cranberry plants.</title>
        <authorList>
            <person name="Sarrasin M."/>
            <person name="Lang B.F."/>
            <person name="Burger G."/>
        </authorList>
    </citation>
    <scope>NUCLEOTIDE SEQUENCE [LARGE SCALE GENOMIC DNA]</scope>
    <source>
        <strain evidence="2 3">IS7</strain>
    </source>
</reference>
<evidence type="ECO:0000256" key="1">
    <source>
        <dbReference type="SAM" id="MobiDB-lite"/>
    </source>
</evidence>
<dbReference type="EMBL" id="JBAWTH010000001">
    <property type="protein sequence ID" value="KAL2293665.1"/>
    <property type="molecule type" value="Genomic_DNA"/>
</dbReference>